<sequence length="375" mass="41699">MSVTASNAFELVRSYVRPAALLSVTHTLPRVAKYLAFFLIALNARSLPFGWHIRVFWPAVQLRYRYLLFRLSLILKSRKAQEEAKAKWLESLSPIGQNPFDKLVVYKAWAAIDDCDYNNHLSNSSYPKTMDCARVLAALAFFPGFLRAGGWIALGATHFTFVREIPIFSKYEVRMSIASWESKWTFLIVRFVTKPTKKSGEKTTEKAGTSSLPSQTTPFPSLHTPASGTATPLPSNEPPADALKAFAEQLRGTHEPDGALVNCISINELVFKHGRITVPPALVFAADGFTSPAPKGVAAYGPENPPPHWAKVRDLLKAGGLSAMRTFYRGGWRDVPEGERWWEQALEGLEQRRVTNLKLIKGVREATDGARELIG</sequence>
<proteinExistence type="predicted"/>
<evidence type="ECO:0000313" key="1">
    <source>
        <dbReference type="EMBL" id="KAI0049056.1"/>
    </source>
</evidence>
<dbReference type="Proteomes" id="UP000814033">
    <property type="component" value="Unassembled WGS sequence"/>
</dbReference>
<comment type="caution">
    <text evidence="1">The sequence shown here is derived from an EMBL/GenBank/DDBJ whole genome shotgun (WGS) entry which is preliminary data.</text>
</comment>
<accession>A0ACB8RZ01</accession>
<name>A0ACB8RZ01_9AGAM</name>
<gene>
    <name evidence="1" type="ORF">FA95DRAFT_1588454</name>
</gene>
<keyword evidence="2" id="KW-1185">Reference proteome</keyword>
<protein>
    <submittedName>
        <fullName evidence="1">Uncharacterized protein</fullName>
    </submittedName>
</protein>
<evidence type="ECO:0000313" key="2">
    <source>
        <dbReference type="Proteomes" id="UP000814033"/>
    </source>
</evidence>
<organism evidence="1 2">
    <name type="scientific">Auriscalpium vulgare</name>
    <dbReference type="NCBI Taxonomy" id="40419"/>
    <lineage>
        <taxon>Eukaryota</taxon>
        <taxon>Fungi</taxon>
        <taxon>Dikarya</taxon>
        <taxon>Basidiomycota</taxon>
        <taxon>Agaricomycotina</taxon>
        <taxon>Agaricomycetes</taxon>
        <taxon>Russulales</taxon>
        <taxon>Auriscalpiaceae</taxon>
        <taxon>Auriscalpium</taxon>
    </lineage>
</organism>
<reference evidence="1" key="1">
    <citation type="submission" date="2021-02" db="EMBL/GenBank/DDBJ databases">
        <authorList>
            <consortium name="DOE Joint Genome Institute"/>
            <person name="Ahrendt S."/>
            <person name="Looney B.P."/>
            <person name="Miyauchi S."/>
            <person name="Morin E."/>
            <person name="Drula E."/>
            <person name="Courty P.E."/>
            <person name="Chicoki N."/>
            <person name="Fauchery L."/>
            <person name="Kohler A."/>
            <person name="Kuo A."/>
            <person name="Labutti K."/>
            <person name="Pangilinan J."/>
            <person name="Lipzen A."/>
            <person name="Riley R."/>
            <person name="Andreopoulos W."/>
            <person name="He G."/>
            <person name="Johnson J."/>
            <person name="Barry K.W."/>
            <person name="Grigoriev I.V."/>
            <person name="Nagy L."/>
            <person name="Hibbett D."/>
            <person name="Henrissat B."/>
            <person name="Matheny P.B."/>
            <person name="Labbe J."/>
            <person name="Martin F."/>
        </authorList>
    </citation>
    <scope>NUCLEOTIDE SEQUENCE</scope>
    <source>
        <strain evidence="1">FP105234-sp</strain>
    </source>
</reference>
<dbReference type="EMBL" id="MU275878">
    <property type="protein sequence ID" value="KAI0049056.1"/>
    <property type="molecule type" value="Genomic_DNA"/>
</dbReference>
<reference evidence="1" key="2">
    <citation type="journal article" date="2022" name="New Phytol.">
        <title>Evolutionary transition to the ectomycorrhizal habit in the genomes of a hyperdiverse lineage of mushroom-forming fungi.</title>
        <authorList>
            <person name="Looney B."/>
            <person name="Miyauchi S."/>
            <person name="Morin E."/>
            <person name="Drula E."/>
            <person name="Courty P.E."/>
            <person name="Kohler A."/>
            <person name="Kuo A."/>
            <person name="LaButti K."/>
            <person name="Pangilinan J."/>
            <person name="Lipzen A."/>
            <person name="Riley R."/>
            <person name="Andreopoulos W."/>
            <person name="He G."/>
            <person name="Johnson J."/>
            <person name="Nolan M."/>
            <person name="Tritt A."/>
            <person name="Barry K.W."/>
            <person name="Grigoriev I.V."/>
            <person name="Nagy L.G."/>
            <person name="Hibbett D."/>
            <person name="Henrissat B."/>
            <person name="Matheny P.B."/>
            <person name="Labbe J."/>
            <person name="Martin F.M."/>
        </authorList>
    </citation>
    <scope>NUCLEOTIDE SEQUENCE</scope>
    <source>
        <strain evidence="1">FP105234-sp</strain>
    </source>
</reference>